<accession>A0A081K9K4</accession>
<dbReference type="InterPro" id="IPR016181">
    <property type="entry name" value="Acyl_CoA_acyltransferase"/>
</dbReference>
<dbReference type="EMBL" id="JOJP01000001">
    <property type="protein sequence ID" value="KEI70830.1"/>
    <property type="molecule type" value="Genomic_DNA"/>
</dbReference>
<dbReference type="PANTHER" id="PTHR43328:SF1">
    <property type="entry name" value="N-ACETYLTRANSFERASE DOMAIN-CONTAINING PROTEIN"/>
    <property type="match status" value="1"/>
</dbReference>
<evidence type="ECO:0000313" key="2">
    <source>
        <dbReference type="EMBL" id="KEI70830.1"/>
    </source>
</evidence>
<protein>
    <recommendedName>
        <fullName evidence="1">N-acetyltransferase domain-containing protein</fullName>
    </recommendedName>
</protein>
<name>A0A081K9K4_9GAMM</name>
<sequence>MHIDLGNGYCLRRFLYGDAISLAKHGNNAKIAKNLRDTFPHPYTIEHARAWVQHVKEHETKTRFAIDFGGEAIGEIGFVVQLDVHRFGAEIGFWVSEEHWGKGIMTGALSYVCQYAFDEMGLVRIFADVQARNEGSRRVLEKCGFELEGVMRKHVYKDEQFIDQLVFALVR</sequence>
<reference evidence="2 3" key="1">
    <citation type="submission" date="2014-06" db="EMBL/GenBank/DDBJ databases">
        <title>Whole Genome Sequences of Three Symbiotic Endozoicomonas Bacteria.</title>
        <authorList>
            <person name="Neave M.J."/>
            <person name="Apprill A."/>
            <person name="Voolstra C.R."/>
        </authorList>
    </citation>
    <scope>NUCLEOTIDE SEQUENCE [LARGE SCALE GENOMIC DNA]</scope>
    <source>
        <strain evidence="2 3">DSM 22380</strain>
    </source>
</reference>
<dbReference type="InterPro" id="IPR000182">
    <property type="entry name" value="GNAT_dom"/>
</dbReference>
<dbReference type="Proteomes" id="UP000027997">
    <property type="component" value="Unassembled WGS sequence"/>
</dbReference>
<dbReference type="SUPFAM" id="SSF55729">
    <property type="entry name" value="Acyl-CoA N-acyltransferases (Nat)"/>
    <property type="match status" value="1"/>
</dbReference>
<dbReference type="Pfam" id="PF13302">
    <property type="entry name" value="Acetyltransf_3"/>
    <property type="match status" value="1"/>
</dbReference>
<dbReference type="GO" id="GO:0016747">
    <property type="term" value="F:acyltransferase activity, transferring groups other than amino-acyl groups"/>
    <property type="evidence" value="ECO:0007669"/>
    <property type="project" value="InterPro"/>
</dbReference>
<dbReference type="AlphaFoldDB" id="A0A081K9K4"/>
<dbReference type="PANTHER" id="PTHR43328">
    <property type="entry name" value="ACETYLTRANSFERASE-RELATED"/>
    <property type="match status" value="1"/>
</dbReference>
<proteinExistence type="predicted"/>
<organism evidence="2 3">
    <name type="scientific">Endozoicomonas elysicola</name>
    <dbReference type="NCBI Taxonomy" id="305900"/>
    <lineage>
        <taxon>Bacteria</taxon>
        <taxon>Pseudomonadati</taxon>
        <taxon>Pseudomonadota</taxon>
        <taxon>Gammaproteobacteria</taxon>
        <taxon>Oceanospirillales</taxon>
        <taxon>Endozoicomonadaceae</taxon>
        <taxon>Endozoicomonas</taxon>
    </lineage>
</organism>
<dbReference type="eggNOG" id="COG1670">
    <property type="taxonomic scope" value="Bacteria"/>
</dbReference>
<evidence type="ECO:0000313" key="3">
    <source>
        <dbReference type="Proteomes" id="UP000027997"/>
    </source>
</evidence>
<gene>
    <name evidence="2" type="ORF">GV64_08780</name>
</gene>
<dbReference type="STRING" id="305900.GV64_08780"/>
<dbReference type="PROSITE" id="PS51186">
    <property type="entry name" value="GNAT"/>
    <property type="match status" value="1"/>
</dbReference>
<feature type="domain" description="N-acetyltransferase" evidence="1">
    <location>
        <begin position="18"/>
        <end position="163"/>
    </location>
</feature>
<dbReference type="Gene3D" id="3.40.630.30">
    <property type="match status" value="1"/>
</dbReference>
<comment type="caution">
    <text evidence="2">The sequence shown here is derived from an EMBL/GenBank/DDBJ whole genome shotgun (WGS) entry which is preliminary data.</text>
</comment>
<evidence type="ECO:0000259" key="1">
    <source>
        <dbReference type="PROSITE" id="PS51186"/>
    </source>
</evidence>
<keyword evidence="3" id="KW-1185">Reference proteome</keyword>
<dbReference type="RefSeq" id="WP_026257971.1">
    <property type="nucleotide sequence ID" value="NZ_JOJP01000001.1"/>
</dbReference>